<comment type="caution">
    <text evidence="3">The sequence shown here is derived from an EMBL/GenBank/DDBJ whole genome shotgun (WGS) entry which is preliminary data.</text>
</comment>
<dbReference type="Pfam" id="PF05787">
    <property type="entry name" value="PhoX"/>
    <property type="match status" value="1"/>
</dbReference>
<dbReference type="OrthoDB" id="9801383at2"/>
<dbReference type="Proteomes" id="UP000239990">
    <property type="component" value="Unassembled WGS sequence"/>
</dbReference>
<evidence type="ECO:0000313" key="4">
    <source>
        <dbReference type="Proteomes" id="UP000239990"/>
    </source>
</evidence>
<keyword evidence="2" id="KW-0732">Signal</keyword>
<feature type="region of interest" description="Disordered" evidence="1">
    <location>
        <begin position="33"/>
        <end position="55"/>
    </location>
</feature>
<name>A0A2S5GM85_9BURK</name>
<evidence type="ECO:0000256" key="1">
    <source>
        <dbReference type="SAM" id="MobiDB-lite"/>
    </source>
</evidence>
<dbReference type="EMBL" id="PREU01000011">
    <property type="protein sequence ID" value="PPA74054.1"/>
    <property type="molecule type" value="Genomic_DNA"/>
</dbReference>
<dbReference type="AlphaFoldDB" id="A0A2S5GM85"/>
<dbReference type="PROSITE" id="PS51318">
    <property type="entry name" value="TAT"/>
    <property type="match status" value="1"/>
</dbReference>
<dbReference type="PANTHER" id="PTHR35399:SF2">
    <property type="entry name" value="DUF839 DOMAIN-CONTAINING PROTEIN"/>
    <property type="match status" value="1"/>
</dbReference>
<dbReference type="InterPro" id="IPR008557">
    <property type="entry name" value="PhoX"/>
</dbReference>
<evidence type="ECO:0000313" key="3">
    <source>
        <dbReference type="EMBL" id="PPA74054.1"/>
    </source>
</evidence>
<feature type="signal peptide" evidence="2">
    <location>
        <begin position="1"/>
        <end position="37"/>
    </location>
</feature>
<gene>
    <name evidence="3" type="ORF">C4E15_22105</name>
</gene>
<dbReference type="RefSeq" id="WP_104144932.1">
    <property type="nucleotide sequence ID" value="NZ_PREU01000011.1"/>
</dbReference>
<sequence length="667" mass="71767">MKNPDHTERRRLLKMLAGAPMLPLGAASLLAGHPARASEDGTPALPSTKPIARPSVATPGAAPFVSAEFISMPAPGLSEPEGMARTTVESAMDLVFADGSRRRVQLGYEAFFMTGDRVPDGKGGMVLAGGYLDIHGAPIMDTSVPGRARPFFSDCPDGMSLLTLAGPLGEADGATGPPTVTKPATATVYAVVQFEYLSRDRAGQDMWARLPSPIAVLTLSQNLQTGQLTLVRYSNVDTAPVHGLWVTCGASLSPWNTHLSSEEYEPDATTARTSASFRAFSRHLYGDARRANPYHYGHLPEITVQPDGTGSIKKHYCMGRISHELVQIMPDQRTALMGDDATNGGLFMFVADRRADLSSGTLYVARWTQTSGTGPGAGTLTWIRLGHATSAEVKELADDLVAADIMDVRTADPKNAAYTRIRFDGKNNWVRLKPGRRQAAAFLETHRYAALVGGTLAFTKMEGTTVNAQDKIAYTAMAHIETSMVDGTSPHLHVEGPDAGAVYQLRLQAGQVDTDGLGIDSEWVPVDMGAVPELVGAMLAAPDALGNRHRSDRISNPDNLKFSEKLRTLFVGEDSMGRVNSFLWAFNVDTRLLSRLLSCPVAAESTGLHAVDDINGWTYITSNFQHTADWNDVHDVVRPVLEPLVKAKYRNGRGASVGYLTAVKINA</sequence>
<accession>A0A2S5GM85</accession>
<dbReference type="PANTHER" id="PTHR35399">
    <property type="entry name" value="SLR8030 PROTEIN"/>
    <property type="match status" value="1"/>
</dbReference>
<reference evidence="3 4" key="1">
    <citation type="submission" date="2018-02" db="EMBL/GenBank/DDBJ databases">
        <title>Draft Genome of Achromobacter spanius stain 6.</title>
        <authorList>
            <person name="Gunasekera T.S."/>
            <person name="Radwan O."/>
            <person name="Ruiz O.N."/>
        </authorList>
    </citation>
    <scope>NUCLEOTIDE SEQUENCE [LARGE SCALE GENOMIC DNA]</scope>
    <source>
        <strain evidence="3 4">6</strain>
    </source>
</reference>
<dbReference type="InterPro" id="IPR006311">
    <property type="entry name" value="TAT_signal"/>
</dbReference>
<evidence type="ECO:0000256" key="2">
    <source>
        <dbReference type="SAM" id="SignalP"/>
    </source>
</evidence>
<organism evidence="3 4">
    <name type="scientific">Achromobacter spanius</name>
    <dbReference type="NCBI Taxonomy" id="217203"/>
    <lineage>
        <taxon>Bacteria</taxon>
        <taxon>Pseudomonadati</taxon>
        <taxon>Pseudomonadota</taxon>
        <taxon>Betaproteobacteria</taxon>
        <taxon>Burkholderiales</taxon>
        <taxon>Alcaligenaceae</taxon>
        <taxon>Achromobacter</taxon>
    </lineage>
</organism>
<proteinExistence type="predicted"/>
<feature type="chain" id="PRO_5015434824" evidence="2">
    <location>
        <begin position="38"/>
        <end position="667"/>
    </location>
</feature>
<protein>
    <submittedName>
        <fullName evidence="3">Alkaline phosphatase</fullName>
    </submittedName>
</protein>